<evidence type="ECO:0000256" key="7">
    <source>
        <dbReference type="SAM" id="MobiDB-lite"/>
    </source>
</evidence>
<evidence type="ECO:0000256" key="1">
    <source>
        <dbReference type="ARBA" id="ARBA00004651"/>
    </source>
</evidence>
<dbReference type="AlphaFoldDB" id="A0A542DH90"/>
<dbReference type="OrthoDB" id="346004at2"/>
<evidence type="ECO:0000256" key="6">
    <source>
        <dbReference type="ARBA" id="ARBA00023136"/>
    </source>
</evidence>
<comment type="similarity">
    <text evidence="2">Belongs to the DoxX family.</text>
</comment>
<comment type="subcellular location">
    <subcellularLocation>
        <location evidence="1">Cell membrane</location>
        <topology evidence="1">Multi-pass membrane protein</topology>
    </subcellularLocation>
</comment>
<keyword evidence="5 8" id="KW-1133">Transmembrane helix</keyword>
<sequence length="222" mass="22747">MPYSARVSTQDDEYKTTQISTGSGSGPSDSGLASEQTSLLSGVGDGTDNTGGQVDDSTRWHGGLDLGLLLLRVVVGGTMAVHGAQKLFGVFDGPGIGGFADALGGMGYTSQTTLLSWLTALAEFGGGLLLALGLFTWIGASAVLGVMANIVFVKFDNGLSMSNGGFEYELVLGTVALALLFTGSGRVALDKNTPWRRKPMPFAILGVLIAAAASVVVIVLAR</sequence>
<keyword evidence="3" id="KW-1003">Cell membrane</keyword>
<dbReference type="Pfam" id="PF07681">
    <property type="entry name" value="DoxX"/>
    <property type="match status" value="1"/>
</dbReference>
<dbReference type="GO" id="GO:0005886">
    <property type="term" value="C:plasma membrane"/>
    <property type="evidence" value="ECO:0007669"/>
    <property type="project" value="UniProtKB-SubCell"/>
</dbReference>
<evidence type="ECO:0000256" key="4">
    <source>
        <dbReference type="ARBA" id="ARBA00022692"/>
    </source>
</evidence>
<dbReference type="PANTHER" id="PTHR33452">
    <property type="entry name" value="OXIDOREDUCTASE CATD-RELATED"/>
    <property type="match status" value="1"/>
</dbReference>
<keyword evidence="6 8" id="KW-0472">Membrane</keyword>
<feature type="compositionally biased region" description="Low complexity" evidence="7">
    <location>
        <begin position="20"/>
        <end position="34"/>
    </location>
</feature>
<dbReference type="EMBL" id="VFML01000001">
    <property type="protein sequence ID" value="TQJ02421.1"/>
    <property type="molecule type" value="Genomic_DNA"/>
</dbReference>
<evidence type="ECO:0000256" key="2">
    <source>
        <dbReference type="ARBA" id="ARBA00006679"/>
    </source>
</evidence>
<evidence type="ECO:0000256" key="8">
    <source>
        <dbReference type="SAM" id="Phobius"/>
    </source>
</evidence>
<protein>
    <submittedName>
        <fullName evidence="9">Putative oxidoreductase</fullName>
    </submittedName>
</protein>
<dbReference type="PANTHER" id="PTHR33452:SF1">
    <property type="entry name" value="INNER MEMBRANE PROTEIN YPHA-RELATED"/>
    <property type="match status" value="1"/>
</dbReference>
<organism evidence="9 10">
    <name type="scientific">Amycolatopsis cihanbeyliensis</name>
    <dbReference type="NCBI Taxonomy" id="1128664"/>
    <lineage>
        <taxon>Bacteria</taxon>
        <taxon>Bacillati</taxon>
        <taxon>Actinomycetota</taxon>
        <taxon>Actinomycetes</taxon>
        <taxon>Pseudonocardiales</taxon>
        <taxon>Pseudonocardiaceae</taxon>
        <taxon>Amycolatopsis</taxon>
    </lineage>
</organism>
<feature type="region of interest" description="Disordered" evidence="7">
    <location>
        <begin position="1"/>
        <end position="56"/>
    </location>
</feature>
<keyword evidence="10" id="KW-1185">Reference proteome</keyword>
<accession>A0A542DH90</accession>
<dbReference type="InterPro" id="IPR032808">
    <property type="entry name" value="DoxX"/>
</dbReference>
<dbReference type="Proteomes" id="UP000320876">
    <property type="component" value="Unassembled WGS sequence"/>
</dbReference>
<evidence type="ECO:0000313" key="9">
    <source>
        <dbReference type="EMBL" id="TQJ02421.1"/>
    </source>
</evidence>
<feature type="transmembrane region" description="Helical" evidence="8">
    <location>
        <begin position="128"/>
        <end position="150"/>
    </location>
</feature>
<proteinExistence type="inferred from homology"/>
<feature type="transmembrane region" description="Helical" evidence="8">
    <location>
        <begin position="170"/>
        <end position="189"/>
    </location>
</feature>
<comment type="caution">
    <text evidence="9">The sequence shown here is derived from an EMBL/GenBank/DDBJ whole genome shotgun (WGS) entry which is preliminary data.</text>
</comment>
<evidence type="ECO:0000256" key="5">
    <source>
        <dbReference type="ARBA" id="ARBA00022989"/>
    </source>
</evidence>
<dbReference type="InterPro" id="IPR051907">
    <property type="entry name" value="DoxX-like_oxidoreductase"/>
</dbReference>
<evidence type="ECO:0000256" key="3">
    <source>
        <dbReference type="ARBA" id="ARBA00022475"/>
    </source>
</evidence>
<keyword evidence="4 8" id="KW-0812">Transmembrane</keyword>
<evidence type="ECO:0000313" key="10">
    <source>
        <dbReference type="Proteomes" id="UP000320876"/>
    </source>
</evidence>
<gene>
    <name evidence="9" type="ORF">FB471_2149</name>
</gene>
<name>A0A542DH90_AMYCI</name>
<reference evidence="9 10" key="1">
    <citation type="submission" date="2019-06" db="EMBL/GenBank/DDBJ databases">
        <title>Sequencing the genomes of 1000 actinobacteria strains.</title>
        <authorList>
            <person name="Klenk H.-P."/>
        </authorList>
    </citation>
    <scope>NUCLEOTIDE SEQUENCE [LARGE SCALE GENOMIC DNA]</scope>
    <source>
        <strain evidence="9 10">DSM 45679</strain>
    </source>
</reference>
<feature type="transmembrane region" description="Helical" evidence="8">
    <location>
        <begin position="201"/>
        <end position="221"/>
    </location>
</feature>